<evidence type="ECO:0000256" key="13">
    <source>
        <dbReference type="ARBA" id="ARBA00024986"/>
    </source>
</evidence>
<dbReference type="Pfam" id="PF13491">
    <property type="entry name" value="FtsK_4TM"/>
    <property type="match status" value="1"/>
</dbReference>
<feature type="transmembrane region" description="Helical" evidence="17">
    <location>
        <begin position="126"/>
        <end position="149"/>
    </location>
</feature>
<dbReference type="Gene3D" id="1.10.10.10">
    <property type="entry name" value="Winged helix-like DNA-binding domain superfamily/Winged helix DNA-binding domain"/>
    <property type="match status" value="1"/>
</dbReference>
<dbReference type="GO" id="GO:0005886">
    <property type="term" value="C:plasma membrane"/>
    <property type="evidence" value="ECO:0007669"/>
    <property type="project" value="UniProtKB-SubCell"/>
</dbReference>
<evidence type="ECO:0000256" key="12">
    <source>
        <dbReference type="ARBA" id="ARBA00023306"/>
    </source>
</evidence>
<proteinExistence type="inferred from homology"/>
<comment type="subunit">
    <text evidence="14">Homohexamer. Forms a ring that surrounds DNA.</text>
</comment>
<organism evidence="19 20">
    <name type="scientific">Maledivibacter halophilus</name>
    <dbReference type="NCBI Taxonomy" id="36842"/>
    <lineage>
        <taxon>Bacteria</taxon>
        <taxon>Bacillati</taxon>
        <taxon>Bacillota</taxon>
        <taxon>Clostridia</taxon>
        <taxon>Peptostreptococcales</taxon>
        <taxon>Caminicellaceae</taxon>
        <taxon>Maledivibacter</taxon>
    </lineage>
</organism>
<evidence type="ECO:0000256" key="10">
    <source>
        <dbReference type="ARBA" id="ARBA00023125"/>
    </source>
</evidence>
<evidence type="ECO:0000256" key="1">
    <source>
        <dbReference type="ARBA" id="ARBA00004651"/>
    </source>
</evidence>
<name>A0A1T5LDF6_9FIRM</name>
<feature type="region of interest" description="Disordered" evidence="16">
    <location>
        <begin position="257"/>
        <end position="289"/>
    </location>
</feature>
<dbReference type="InterPro" id="IPR036390">
    <property type="entry name" value="WH_DNA-bd_sf"/>
</dbReference>
<evidence type="ECO:0000313" key="20">
    <source>
        <dbReference type="Proteomes" id="UP000190285"/>
    </source>
</evidence>
<dbReference type="InterPro" id="IPR002543">
    <property type="entry name" value="FtsK_dom"/>
</dbReference>
<dbReference type="GO" id="GO:0007059">
    <property type="term" value="P:chromosome segregation"/>
    <property type="evidence" value="ECO:0007669"/>
    <property type="project" value="UniProtKB-KW"/>
</dbReference>
<comment type="similarity">
    <text evidence="2">Belongs to the FtsK/SpoIIIE/SftA family.</text>
</comment>
<accession>A0A1T5LDF6</accession>
<dbReference type="SUPFAM" id="SSF52540">
    <property type="entry name" value="P-loop containing nucleoside triphosphate hydrolases"/>
    <property type="match status" value="1"/>
</dbReference>
<evidence type="ECO:0000256" key="6">
    <source>
        <dbReference type="ARBA" id="ARBA00022741"/>
    </source>
</evidence>
<dbReference type="Pfam" id="PF01580">
    <property type="entry name" value="FtsK_SpoIIIE"/>
    <property type="match status" value="1"/>
</dbReference>
<feature type="domain" description="FtsK" evidence="18">
    <location>
        <begin position="435"/>
        <end position="625"/>
    </location>
</feature>
<feature type="binding site" evidence="15">
    <location>
        <begin position="452"/>
        <end position="459"/>
    </location>
    <ligand>
        <name>ATP</name>
        <dbReference type="ChEBI" id="CHEBI:30616"/>
    </ligand>
</feature>
<dbReference type="InterPro" id="IPR041027">
    <property type="entry name" value="FtsK_alpha"/>
</dbReference>
<dbReference type="GO" id="GO:0003677">
    <property type="term" value="F:DNA binding"/>
    <property type="evidence" value="ECO:0007669"/>
    <property type="project" value="UniProtKB-KW"/>
</dbReference>
<dbReference type="SUPFAM" id="SSF46785">
    <property type="entry name" value="Winged helix' DNA-binding domain"/>
    <property type="match status" value="1"/>
</dbReference>
<keyword evidence="4" id="KW-0132">Cell division</keyword>
<dbReference type="InterPro" id="IPR018541">
    <property type="entry name" value="Ftsk_gamma"/>
</dbReference>
<comment type="subcellular location">
    <subcellularLocation>
        <location evidence="1">Cell membrane</location>
        <topology evidence="1">Multi-pass membrane protein</topology>
    </subcellularLocation>
</comment>
<keyword evidence="8 15" id="KW-0067">ATP-binding</keyword>
<evidence type="ECO:0000256" key="9">
    <source>
        <dbReference type="ARBA" id="ARBA00022989"/>
    </source>
</evidence>
<dbReference type="InterPro" id="IPR025199">
    <property type="entry name" value="FtsK_4TM"/>
</dbReference>
<dbReference type="InterPro" id="IPR050206">
    <property type="entry name" value="FtsK/SpoIIIE/SftA"/>
</dbReference>
<dbReference type="SMART" id="SM00843">
    <property type="entry name" value="Ftsk_gamma"/>
    <property type="match status" value="1"/>
</dbReference>
<dbReference type="CDD" id="cd01127">
    <property type="entry name" value="TrwB_TraG_TraD_VirD4"/>
    <property type="match status" value="1"/>
</dbReference>
<keyword evidence="10" id="KW-0238">DNA-binding</keyword>
<dbReference type="AlphaFoldDB" id="A0A1T5LDF6"/>
<evidence type="ECO:0000256" key="11">
    <source>
        <dbReference type="ARBA" id="ARBA00023136"/>
    </source>
</evidence>
<dbReference type="EMBL" id="FUZT01000006">
    <property type="protein sequence ID" value="SKC74013.1"/>
    <property type="molecule type" value="Genomic_DNA"/>
</dbReference>
<keyword evidence="7" id="KW-0159">Chromosome partition</keyword>
<dbReference type="PROSITE" id="PS50901">
    <property type="entry name" value="FTSK"/>
    <property type="match status" value="1"/>
</dbReference>
<reference evidence="19 20" key="1">
    <citation type="submission" date="2017-02" db="EMBL/GenBank/DDBJ databases">
        <authorList>
            <person name="Peterson S.W."/>
        </authorList>
    </citation>
    <scope>NUCLEOTIDE SEQUENCE [LARGE SCALE GENOMIC DNA]</scope>
    <source>
        <strain evidence="19 20">M1</strain>
    </source>
</reference>
<feature type="transmembrane region" description="Helical" evidence="17">
    <location>
        <begin position="88"/>
        <end position="106"/>
    </location>
</feature>
<feature type="transmembrane region" description="Helical" evidence="17">
    <location>
        <begin position="156"/>
        <end position="182"/>
    </location>
</feature>
<evidence type="ECO:0000256" key="3">
    <source>
        <dbReference type="ARBA" id="ARBA00022475"/>
    </source>
</evidence>
<keyword evidence="3" id="KW-1003">Cell membrane</keyword>
<dbReference type="Proteomes" id="UP000190285">
    <property type="component" value="Unassembled WGS sequence"/>
</dbReference>
<evidence type="ECO:0000259" key="18">
    <source>
        <dbReference type="PROSITE" id="PS50901"/>
    </source>
</evidence>
<dbReference type="PANTHER" id="PTHR22683:SF41">
    <property type="entry name" value="DNA TRANSLOCASE FTSK"/>
    <property type="match status" value="1"/>
</dbReference>
<dbReference type="STRING" id="36842.SAMN02194393_02801"/>
<gene>
    <name evidence="19" type="ORF">SAMN02194393_02801</name>
</gene>
<dbReference type="InterPro" id="IPR003593">
    <property type="entry name" value="AAA+_ATPase"/>
</dbReference>
<dbReference type="InterPro" id="IPR027417">
    <property type="entry name" value="P-loop_NTPase"/>
</dbReference>
<dbReference type="InterPro" id="IPR036388">
    <property type="entry name" value="WH-like_DNA-bd_sf"/>
</dbReference>
<feature type="transmembrane region" description="Helical" evidence="17">
    <location>
        <begin position="60"/>
        <end position="81"/>
    </location>
</feature>
<evidence type="ECO:0000256" key="8">
    <source>
        <dbReference type="ARBA" id="ARBA00022840"/>
    </source>
</evidence>
<evidence type="ECO:0000256" key="14">
    <source>
        <dbReference type="ARBA" id="ARBA00025923"/>
    </source>
</evidence>
<keyword evidence="20" id="KW-1185">Reference proteome</keyword>
<feature type="transmembrane region" description="Helical" evidence="17">
    <location>
        <begin position="21"/>
        <end position="40"/>
    </location>
</feature>
<feature type="compositionally biased region" description="Basic and acidic residues" evidence="16">
    <location>
        <begin position="268"/>
        <end position="279"/>
    </location>
</feature>
<evidence type="ECO:0000256" key="16">
    <source>
        <dbReference type="SAM" id="MobiDB-lite"/>
    </source>
</evidence>
<protein>
    <submittedName>
        <fullName evidence="19">DNA translocase FtsK</fullName>
    </submittedName>
</protein>
<comment type="function">
    <text evidence="13">Essential cell division protein that coordinates cell division and chromosome segregation. The N-terminus is involved in assembly of the cell-division machinery. The C-terminus functions as a DNA motor that moves dsDNA in an ATP-dependent manner towards the dif recombination site, which is located within the replication terminus region. Required for activation of the Xer recombinase, allowing activation of chromosome unlinking by recombination.</text>
</comment>
<keyword evidence="12" id="KW-0131">Cell cycle</keyword>
<keyword evidence="5 17" id="KW-0812">Transmembrane</keyword>
<keyword evidence="6 15" id="KW-0547">Nucleotide-binding</keyword>
<evidence type="ECO:0000256" key="2">
    <source>
        <dbReference type="ARBA" id="ARBA00006474"/>
    </source>
</evidence>
<evidence type="ECO:0000313" key="19">
    <source>
        <dbReference type="EMBL" id="SKC74013.1"/>
    </source>
</evidence>
<keyword evidence="9 17" id="KW-1133">Transmembrane helix</keyword>
<dbReference type="GO" id="GO:0005524">
    <property type="term" value="F:ATP binding"/>
    <property type="evidence" value="ECO:0007669"/>
    <property type="project" value="UniProtKB-UniRule"/>
</dbReference>
<sequence length="772" mass="85553">MAKKKGRSKRKYDKKNEKMNEIKALIQISFGIICIFSLHTNSVGRLGLFIKNLFMGLLSTPAYVLPYLIIITSFFSLNNIFKEKKSRFMFSFISLYICFIIIYSLIHRQHIPEDILSYISLKQSYYLGTEGGIAGGIIGNILTSILLFFVGVKGSYIIVTTMAVLSLILTTNLSIMDILGFIGKVFNMIFNFLKSSIVNLFSSKTIVIDNQEKVSKNREKSKSKLKKSDGTNKDKKDIVDEKIKILDYTSNTKAVALPDDNKNNLNDGKSKSKEDNKGESEDESLSNINVKDKNNIKDYKLPDINLLKPNEKSSTVKDKKDILNKAKTLESTLQNFGVEAKVVQISKGPTITRYELHPEPGVKVSKIVNLSDDIALNLAAQNIRIEAPIPGKSAVGIEVPNESSTLVTLREVIESSAFNDSNSKLTFVLGKDISGQPIVDDLGKMPHMLIAGATGSGKSVCVNSLITSILYKASPEDVKFLLIDPKVVELSCYNGIPHLLLPVVTDPKKAATALNWVVQEMTNRYKLFAQNGVRDLDGYNEKFEDSKDEKLPKLVVIIDELADLMMVAPNQVEDAICRLAQMARAAGIHLIVATQRPSVDVITGVIKANIPSRIAFSVSSGADSRTILDMGGAEKLLGKGDMLFYPVGSSKPRRMQGTFVSDSEVNKVVEFIKSQVEDVKYEDDIIEKISNEENSDDEEVDELLSAAIELVVEAQQASISMLQRKLRIGYNRAARIIDEMESRGIVSENLGSKPRNVLISKEEFEEIKSQTS</sequence>
<evidence type="ECO:0000256" key="5">
    <source>
        <dbReference type="ARBA" id="ARBA00022692"/>
    </source>
</evidence>
<dbReference type="SMART" id="SM00382">
    <property type="entry name" value="AAA"/>
    <property type="match status" value="1"/>
</dbReference>
<dbReference type="PANTHER" id="PTHR22683">
    <property type="entry name" value="SPORULATION PROTEIN RELATED"/>
    <property type="match status" value="1"/>
</dbReference>
<dbReference type="GO" id="GO:0051301">
    <property type="term" value="P:cell division"/>
    <property type="evidence" value="ECO:0007669"/>
    <property type="project" value="UniProtKB-KW"/>
</dbReference>
<keyword evidence="11 17" id="KW-0472">Membrane</keyword>
<dbReference type="Pfam" id="PF17854">
    <property type="entry name" value="FtsK_alpha"/>
    <property type="match status" value="1"/>
</dbReference>
<evidence type="ECO:0000256" key="7">
    <source>
        <dbReference type="ARBA" id="ARBA00022829"/>
    </source>
</evidence>
<evidence type="ECO:0000256" key="4">
    <source>
        <dbReference type="ARBA" id="ARBA00022618"/>
    </source>
</evidence>
<dbReference type="Pfam" id="PF09397">
    <property type="entry name" value="FtsK_gamma"/>
    <property type="match status" value="1"/>
</dbReference>
<dbReference type="Gene3D" id="3.40.50.300">
    <property type="entry name" value="P-loop containing nucleotide triphosphate hydrolases"/>
    <property type="match status" value="1"/>
</dbReference>
<dbReference type="Gene3D" id="3.30.980.40">
    <property type="match status" value="1"/>
</dbReference>
<evidence type="ECO:0000256" key="15">
    <source>
        <dbReference type="PROSITE-ProRule" id="PRU00289"/>
    </source>
</evidence>
<evidence type="ECO:0000256" key="17">
    <source>
        <dbReference type="SAM" id="Phobius"/>
    </source>
</evidence>